<dbReference type="RefSeq" id="WP_017377019.1">
    <property type="nucleotide sequence ID" value="NZ_CP013781.1"/>
</dbReference>
<sequence length="281" mass="32150">MLGSDIDLITSSFDVITQVYLWVSNHNKLDKSRLSLVIHVIRNSKALESEKYPRLIIAPPESKGLLLYKLCEYYTILESPDSSPMEAVFRIIESCQSLKELEIMYKYCVKVEKSVDFGIERPMPHLHAIDGIKIIFSAFANQNIYAEKSDGFWKSLLSQFNNKPEFFKVNEKLEKFNQLLIEVIDKNIAARDLESKVIDCGAHLAVATICQAPTENALKDNSSVYKLLTLKLMIKQMTGLKPLKLTQDIIDIEQVQLDEELAQQQLKKYFEMPLKGLKASR</sequence>
<name>A0A1L6TD37_PISSA</name>
<organism evidence="1 2">
    <name type="scientific">Piscirickettsia salmonis</name>
    <dbReference type="NCBI Taxonomy" id="1238"/>
    <lineage>
        <taxon>Bacteria</taxon>
        <taxon>Pseudomonadati</taxon>
        <taxon>Pseudomonadota</taxon>
        <taxon>Gammaproteobacteria</taxon>
        <taxon>Thiotrichales</taxon>
        <taxon>Piscirickettsiaceae</taxon>
        <taxon>Piscirickettsia</taxon>
    </lineage>
</organism>
<accession>A0A1L6TD37</accession>
<dbReference type="EMBL" id="CP012508">
    <property type="protein sequence ID" value="ALB23318.1"/>
    <property type="molecule type" value="Genomic_DNA"/>
</dbReference>
<evidence type="ECO:0000313" key="1">
    <source>
        <dbReference type="EMBL" id="ALB23318.1"/>
    </source>
</evidence>
<dbReference type="AlphaFoldDB" id="A0A1L6TD37"/>
<protein>
    <submittedName>
        <fullName evidence="1">Transcriptional regulator</fullName>
    </submittedName>
</protein>
<proteinExistence type="predicted"/>
<reference evidence="1 2" key="1">
    <citation type="journal article" date="2014" name="Genome Announc.">
        <title>Comparative Genome Analysis of Two Isolates of the Fish Pathogen Piscirickettsia salmonis from Different Hosts Reveals Major Differences in Virulence-Associated Secretion Systems.</title>
        <authorList>
            <person name="Bohle H."/>
            <person name="Henriquez P."/>
            <person name="Grothusen H."/>
            <person name="Navas E."/>
            <person name="Sandoval A."/>
            <person name="Bustamante F."/>
            <person name="Bustos P."/>
            <person name="Mancilla M."/>
        </authorList>
    </citation>
    <scope>NUCLEOTIDE SEQUENCE [LARGE SCALE GENOMIC DNA]</scope>
    <source>
        <strain evidence="2">B1-32597</strain>
    </source>
</reference>
<gene>
    <name evidence="1" type="ORF">KU39_2138</name>
</gene>
<evidence type="ECO:0000313" key="2">
    <source>
        <dbReference type="Proteomes" id="UP000029558"/>
    </source>
</evidence>
<dbReference type="Proteomes" id="UP000029558">
    <property type="component" value="Chromosome"/>
</dbReference>